<dbReference type="AlphaFoldDB" id="A0AAP0B4G9"/>
<dbReference type="Proteomes" id="UP001418222">
    <property type="component" value="Unassembled WGS sequence"/>
</dbReference>
<organism evidence="1 2">
    <name type="scientific">Platanthera zijinensis</name>
    <dbReference type="NCBI Taxonomy" id="2320716"/>
    <lineage>
        <taxon>Eukaryota</taxon>
        <taxon>Viridiplantae</taxon>
        <taxon>Streptophyta</taxon>
        <taxon>Embryophyta</taxon>
        <taxon>Tracheophyta</taxon>
        <taxon>Spermatophyta</taxon>
        <taxon>Magnoliopsida</taxon>
        <taxon>Liliopsida</taxon>
        <taxon>Asparagales</taxon>
        <taxon>Orchidaceae</taxon>
        <taxon>Orchidoideae</taxon>
        <taxon>Orchideae</taxon>
        <taxon>Orchidinae</taxon>
        <taxon>Platanthera</taxon>
    </lineage>
</organism>
<evidence type="ECO:0000313" key="2">
    <source>
        <dbReference type="Proteomes" id="UP001418222"/>
    </source>
</evidence>
<sequence>MATPALPRWLSNSGGNTGQNPLLTLTLSPSAAGSQNIEEEARPLFDVLLADCCQELEQGHSSWAAHRKEAAWRLRRVELQVEAERACRRRQKVEEIEAKVAALREEQAAALERIDAEFKEQLRLLRRDAIAKELKLEEQWAVQHARLSRGLEQLGSRRRR</sequence>
<proteinExistence type="predicted"/>
<accession>A0AAP0B4G9</accession>
<protein>
    <submittedName>
        <fullName evidence="1">Transcription factor AS1</fullName>
    </submittedName>
</protein>
<name>A0AAP0B4G9_9ASPA</name>
<dbReference type="PANTHER" id="PTHR47214:SF3">
    <property type="entry name" value="TRANSCRIPTION FACTOR AS1"/>
    <property type="match status" value="1"/>
</dbReference>
<dbReference type="PANTHER" id="PTHR47214">
    <property type="entry name" value="PROTEIN ROUGH SHEATH 2 HOMOLOG"/>
    <property type="match status" value="1"/>
</dbReference>
<evidence type="ECO:0000313" key="1">
    <source>
        <dbReference type="EMBL" id="KAK8926590.1"/>
    </source>
</evidence>
<comment type="caution">
    <text evidence="1">The sequence shown here is derived from an EMBL/GenBank/DDBJ whole genome shotgun (WGS) entry which is preliminary data.</text>
</comment>
<reference evidence="1 2" key="1">
    <citation type="journal article" date="2022" name="Nat. Plants">
        <title>Genomes of leafy and leafless Platanthera orchids illuminate the evolution of mycoheterotrophy.</title>
        <authorList>
            <person name="Li M.H."/>
            <person name="Liu K.W."/>
            <person name="Li Z."/>
            <person name="Lu H.C."/>
            <person name="Ye Q.L."/>
            <person name="Zhang D."/>
            <person name="Wang J.Y."/>
            <person name="Li Y.F."/>
            <person name="Zhong Z.M."/>
            <person name="Liu X."/>
            <person name="Yu X."/>
            <person name="Liu D.K."/>
            <person name="Tu X.D."/>
            <person name="Liu B."/>
            <person name="Hao Y."/>
            <person name="Liao X.Y."/>
            <person name="Jiang Y.T."/>
            <person name="Sun W.H."/>
            <person name="Chen J."/>
            <person name="Chen Y.Q."/>
            <person name="Ai Y."/>
            <person name="Zhai J.W."/>
            <person name="Wu S.S."/>
            <person name="Zhou Z."/>
            <person name="Hsiao Y.Y."/>
            <person name="Wu W.L."/>
            <person name="Chen Y.Y."/>
            <person name="Lin Y.F."/>
            <person name="Hsu J.L."/>
            <person name="Li C.Y."/>
            <person name="Wang Z.W."/>
            <person name="Zhao X."/>
            <person name="Zhong W.Y."/>
            <person name="Ma X.K."/>
            <person name="Ma L."/>
            <person name="Huang J."/>
            <person name="Chen G.Z."/>
            <person name="Huang M.Z."/>
            <person name="Huang L."/>
            <person name="Peng D.H."/>
            <person name="Luo Y.B."/>
            <person name="Zou S.Q."/>
            <person name="Chen S.P."/>
            <person name="Lan S."/>
            <person name="Tsai W.C."/>
            <person name="Van de Peer Y."/>
            <person name="Liu Z.J."/>
        </authorList>
    </citation>
    <scope>NUCLEOTIDE SEQUENCE [LARGE SCALE GENOMIC DNA]</scope>
    <source>
        <strain evidence="1">Lor287</strain>
    </source>
</reference>
<gene>
    <name evidence="1" type="primary">AS1</name>
    <name evidence="1" type="ORF">KSP39_PZI019033</name>
</gene>
<dbReference type="EMBL" id="JBBWWQ010000016">
    <property type="protein sequence ID" value="KAK8926590.1"/>
    <property type="molecule type" value="Genomic_DNA"/>
</dbReference>
<dbReference type="InterPro" id="IPR052844">
    <property type="entry name" value="Leaf_Dev_Regulator"/>
</dbReference>
<keyword evidence="2" id="KW-1185">Reference proteome</keyword>